<feature type="compositionally biased region" description="Low complexity" evidence="1">
    <location>
        <begin position="585"/>
        <end position="595"/>
    </location>
</feature>
<evidence type="ECO:0000256" key="1">
    <source>
        <dbReference type="SAM" id="MobiDB-lite"/>
    </source>
</evidence>
<evidence type="ECO:0000313" key="3">
    <source>
        <dbReference type="Proteomes" id="UP000604046"/>
    </source>
</evidence>
<sequence length="789" mass="85809">MESLDREVVLHQPQSFAWTSACLVEDSFRFSTTWAALFRPKEIELDRQEYALAVVPSASEQEICAAARRTSTSTTTVGIVSARGRGCSGLSSTTRPQKGTMLIIKSGSCYNPNEGERLVFGAKAAGRWKSFALIAFSLSLLSRVEEETEWMNGPPGTARRLPSFVRALLSQLPLMGSFHPVGEEDATMDAEDSQASEDQAQEVTTGYRFSAPTPTAAEDQELAVPAEAQAEPSPTSLFTVASEERWGNWKATPPVKASAPSTGVASEVPVPHVRKRDPSEESRGPEIEAAGSGDTYSVAHWERMLRNPRVQYFLNFQEGLRRDLSELGVLNIVGQDGLHPLVPREDGGHLDLMSRVVNDPTYMENLSGLMESPVVVGRRIPTLIRSSRFYPETPVSGERVPEQRWLRHHNMDLPEVPPMTVQLPVSLRERGGEYGESVVDTVYVCNTAMETTEQEEANSARIYRLQQGYSLLNYGVSQAIVTKAIELVGQGEAQIRESGLSSSIVLGLRHMLSTIKEWENAKEGDAEETRARGGIQVELPEAVLAKDSWCCWKELENAADYYAEIFLASQQERSIRKAGAKTKAAAKAATSSTSAVGEESSKVREEDTESSSSLSSAMETPDNMFFMEAIKRVKIKQGVLEESRLAQIYAEERGSMPPPEPMCPPRNPPVRIKASPTTQVKSSTPAVPAVEADTGVEPPDLGVEPPSPASTVGTIGDVWSLLNVAPPPGVPPHLRLPRPPPPFGKVKTSASGSSVAPVVTPNTEFGPKRLPPKQGGQTDQARQFSLAPP</sequence>
<feature type="region of interest" description="Disordered" evidence="1">
    <location>
        <begin position="585"/>
        <end position="619"/>
    </location>
</feature>
<feature type="compositionally biased region" description="Polar residues" evidence="1">
    <location>
        <begin position="676"/>
        <end position="685"/>
    </location>
</feature>
<proteinExistence type="predicted"/>
<feature type="region of interest" description="Disordered" evidence="1">
    <location>
        <begin position="250"/>
        <end position="292"/>
    </location>
</feature>
<dbReference type="AlphaFoldDB" id="A0A812JPS7"/>
<organism evidence="2 3">
    <name type="scientific">Symbiodinium natans</name>
    <dbReference type="NCBI Taxonomy" id="878477"/>
    <lineage>
        <taxon>Eukaryota</taxon>
        <taxon>Sar</taxon>
        <taxon>Alveolata</taxon>
        <taxon>Dinophyceae</taxon>
        <taxon>Suessiales</taxon>
        <taxon>Symbiodiniaceae</taxon>
        <taxon>Symbiodinium</taxon>
    </lineage>
</organism>
<comment type="caution">
    <text evidence="2">The sequence shown here is derived from an EMBL/GenBank/DDBJ whole genome shotgun (WGS) entry which is preliminary data.</text>
</comment>
<dbReference type="PROSITE" id="PS51257">
    <property type="entry name" value="PROKAR_LIPOPROTEIN"/>
    <property type="match status" value="1"/>
</dbReference>
<gene>
    <name evidence="2" type="ORF">SNAT2548_LOCUS6590</name>
</gene>
<dbReference type="Proteomes" id="UP000604046">
    <property type="component" value="Unassembled WGS sequence"/>
</dbReference>
<protein>
    <submittedName>
        <fullName evidence="2">Uncharacterized protein</fullName>
    </submittedName>
</protein>
<feature type="compositionally biased region" description="Basic and acidic residues" evidence="1">
    <location>
        <begin position="276"/>
        <end position="286"/>
    </location>
</feature>
<feature type="region of interest" description="Disordered" evidence="1">
    <location>
        <begin position="676"/>
        <end position="789"/>
    </location>
</feature>
<dbReference type="EMBL" id="CAJNDS010000442">
    <property type="protein sequence ID" value="CAE7206505.1"/>
    <property type="molecule type" value="Genomic_DNA"/>
</dbReference>
<accession>A0A812JPS7</accession>
<name>A0A812JPS7_9DINO</name>
<keyword evidence="3" id="KW-1185">Reference proteome</keyword>
<reference evidence="2" key="1">
    <citation type="submission" date="2021-02" db="EMBL/GenBank/DDBJ databases">
        <authorList>
            <person name="Dougan E. K."/>
            <person name="Rhodes N."/>
            <person name="Thang M."/>
            <person name="Chan C."/>
        </authorList>
    </citation>
    <scope>NUCLEOTIDE SEQUENCE</scope>
</reference>
<evidence type="ECO:0000313" key="2">
    <source>
        <dbReference type="EMBL" id="CAE7206505.1"/>
    </source>
</evidence>